<evidence type="ECO:0000259" key="15">
    <source>
        <dbReference type="PROSITE" id="PS50835"/>
    </source>
</evidence>
<evidence type="ECO:0000256" key="7">
    <source>
        <dbReference type="ARBA" id="ARBA00023157"/>
    </source>
</evidence>
<dbReference type="InterPro" id="IPR003598">
    <property type="entry name" value="Ig_sub2"/>
</dbReference>
<dbReference type="InterPro" id="IPR003599">
    <property type="entry name" value="Ig_sub"/>
</dbReference>
<dbReference type="OMA" id="TSTWFQI"/>
<dbReference type="Proteomes" id="UP000002254">
    <property type="component" value="Chromosome 33"/>
</dbReference>
<dbReference type="SMART" id="SM00408">
    <property type="entry name" value="IGc2"/>
    <property type="match status" value="1"/>
</dbReference>
<reference evidence="17" key="3">
    <citation type="submission" date="2019-03" db="EMBL/GenBank/DDBJ databases">
        <authorList>
            <person name="Warren W.C."/>
            <person name="Johnson G.S."/>
        </authorList>
    </citation>
    <scope>NUCLEOTIDE SEQUENCE [LARGE SCALE GENOMIC DNA]</scope>
    <source>
        <strain evidence="17">Basenji</strain>
    </source>
</reference>
<name>A0A8C0PIX7_CANLF</name>
<dbReference type="PROSITE" id="PS50835">
    <property type="entry name" value="IG_LIKE"/>
    <property type="match status" value="1"/>
</dbReference>
<dbReference type="Proteomes" id="UP000694542">
    <property type="component" value="Chromosome 33"/>
</dbReference>
<dbReference type="KEGG" id="cfa:487986"/>
<organism evidence="17 20">
    <name type="scientific">Canis lupus familiaris</name>
    <name type="common">Dog</name>
    <name type="synonym">Canis familiaris</name>
    <dbReference type="NCBI Taxonomy" id="9615"/>
    <lineage>
        <taxon>Eukaryota</taxon>
        <taxon>Metazoa</taxon>
        <taxon>Chordata</taxon>
        <taxon>Craniata</taxon>
        <taxon>Vertebrata</taxon>
        <taxon>Euteleostomi</taxon>
        <taxon>Mammalia</taxon>
        <taxon>Eutheria</taxon>
        <taxon>Laurasiatheria</taxon>
        <taxon>Carnivora</taxon>
        <taxon>Caniformia</taxon>
        <taxon>Canidae</taxon>
        <taxon>Canis</taxon>
    </lineage>
</organism>
<evidence type="ECO:0000256" key="6">
    <source>
        <dbReference type="ARBA" id="ARBA00023136"/>
    </source>
</evidence>
<evidence type="ECO:0000256" key="8">
    <source>
        <dbReference type="ARBA" id="ARBA00023180"/>
    </source>
</evidence>
<dbReference type="GO" id="GO:0042802">
    <property type="term" value="F:identical protein binding"/>
    <property type="evidence" value="ECO:0007669"/>
    <property type="project" value="Ensembl"/>
</dbReference>
<dbReference type="AlphaFoldDB" id="A0A8C0PIX7"/>
<dbReference type="InterPro" id="IPR036179">
    <property type="entry name" value="Ig-like_dom_sf"/>
</dbReference>
<feature type="transmembrane region" description="Helical" evidence="14">
    <location>
        <begin position="213"/>
        <end position="234"/>
    </location>
</feature>
<dbReference type="OrthoDB" id="9948163at2759"/>
<dbReference type="GO" id="GO:0032695">
    <property type="term" value="P:negative regulation of interleukin-12 production"/>
    <property type="evidence" value="ECO:0007669"/>
    <property type="project" value="Ensembl"/>
</dbReference>
<dbReference type="Ensembl" id="ENSCAFT00030046798.1">
    <property type="protein sequence ID" value="ENSCAFP00030040903.1"/>
    <property type="gene ID" value="ENSCAFG00030025344.1"/>
</dbReference>
<dbReference type="GO" id="GO:0009986">
    <property type="term" value="C:cell surface"/>
    <property type="evidence" value="ECO:0007669"/>
    <property type="project" value="Ensembl"/>
</dbReference>
<dbReference type="Ensembl" id="ENSCAFT00040045948.1">
    <property type="protein sequence ID" value="ENSCAFP00040040089.1"/>
    <property type="gene ID" value="ENSCAFG00040024671.1"/>
</dbReference>
<dbReference type="PANTHER" id="PTHR47734:SF1">
    <property type="entry name" value="T-CELL IMMUNORECEPTOR WITH IG AND ITIM DOMAINS"/>
    <property type="match status" value="1"/>
</dbReference>
<evidence type="ECO:0000256" key="2">
    <source>
        <dbReference type="ARBA" id="ARBA00022475"/>
    </source>
</evidence>
<dbReference type="PANTHER" id="PTHR47734">
    <property type="entry name" value="T-CELL IMMUNORECEPTOR WITH IG AND ITIM DOMAINS PROTEIN, TIGIT"/>
    <property type="match status" value="1"/>
</dbReference>
<accession>A0A8C0PIX7</accession>
<evidence type="ECO:0000313" key="16">
    <source>
        <dbReference type="Ensembl" id="ENSCAFP00000073125.1"/>
    </source>
</evidence>
<dbReference type="GO" id="GO:0005102">
    <property type="term" value="F:signaling receptor binding"/>
    <property type="evidence" value="ECO:0007669"/>
    <property type="project" value="Ensembl"/>
</dbReference>
<dbReference type="Gene3D" id="2.60.40.10">
    <property type="entry name" value="Immunoglobulins"/>
    <property type="match status" value="1"/>
</dbReference>
<proteinExistence type="predicted"/>
<dbReference type="RefSeq" id="XP_038438795.1">
    <property type="nucleotide sequence ID" value="XM_038582867.1"/>
</dbReference>
<evidence type="ECO:0000256" key="11">
    <source>
        <dbReference type="ARBA" id="ARBA00062443"/>
    </source>
</evidence>
<keyword evidence="9" id="KW-0393">Immunoglobulin domain</keyword>
<dbReference type="SUPFAM" id="SSF48726">
    <property type="entry name" value="Immunoglobulin"/>
    <property type="match status" value="1"/>
</dbReference>
<dbReference type="Ensembl" id="ENSCAFT00000099633.1">
    <property type="protein sequence ID" value="ENSCAFP00000073125.1"/>
    <property type="gene ID" value="ENSCAFG00000010817.6"/>
</dbReference>
<keyword evidence="6 14" id="KW-0472">Membrane</keyword>
<dbReference type="SMART" id="SM00409">
    <property type="entry name" value="IG"/>
    <property type="match status" value="1"/>
</dbReference>
<gene>
    <name evidence="17" type="primary">TIGIT</name>
</gene>
<evidence type="ECO:0000313" key="20">
    <source>
        <dbReference type="Proteomes" id="UP000694429"/>
    </source>
</evidence>
<dbReference type="GO" id="GO:0005886">
    <property type="term" value="C:plasma membrane"/>
    <property type="evidence" value="ECO:0007669"/>
    <property type="project" value="UniProtKB-SubCell"/>
</dbReference>
<comment type="subunit">
    <text evidence="11">Homodimer in cis; binds with high affinity to PVR, forming a heterotetrameric assembly of two TIGIT and two PVR molecules. Binds with lower affinity to NECTIN2 and NECTIN3. Interacts with GRB2. Interacts with NECTIN4.</text>
</comment>
<dbReference type="FunFam" id="2.60.40.10:FF:001182">
    <property type="entry name" value="T-cell immunoreceptor with Ig and ITIM domains"/>
    <property type="match status" value="1"/>
</dbReference>
<dbReference type="Pfam" id="PF07686">
    <property type="entry name" value="V-set"/>
    <property type="match status" value="1"/>
</dbReference>
<evidence type="ECO:0000256" key="1">
    <source>
        <dbReference type="ARBA" id="ARBA00004251"/>
    </source>
</evidence>
<dbReference type="SMART" id="SM00406">
    <property type="entry name" value="IGv"/>
    <property type="match status" value="1"/>
</dbReference>
<reference evidence="18" key="2">
    <citation type="submission" date="2018-10" db="EMBL/GenBank/DDBJ databases">
        <title>De novo assembly of a Great Dane genome.</title>
        <authorList>
            <person name="Kidd J.M."/>
            <person name="Pendleton A.L."/>
            <person name="Shen F."/>
            <person name="Emery S."/>
        </authorList>
    </citation>
    <scope>NUCLEOTIDE SEQUENCE [LARGE SCALE GENOMIC DNA]</scope>
    <source>
        <strain evidence="18">Great Dane</strain>
    </source>
</reference>
<keyword evidence="5 14" id="KW-1133">Transmembrane helix</keyword>
<keyword evidence="3 14" id="KW-0812">Transmembrane</keyword>
<dbReference type="RefSeq" id="XP_005639565.2">
    <property type="nucleotide sequence ID" value="XM_005639508.4"/>
</dbReference>
<evidence type="ECO:0000256" key="13">
    <source>
        <dbReference type="ARBA" id="ARBA00079912"/>
    </source>
</evidence>
<dbReference type="InterPro" id="IPR007110">
    <property type="entry name" value="Ig-like_dom"/>
</dbReference>
<dbReference type="InterPro" id="IPR013783">
    <property type="entry name" value="Ig-like_fold"/>
</dbReference>
<reference evidence="17" key="4">
    <citation type="submission" date="2025-05" db="UniProtKB">
        <authorList>
            <consortium name="Ensembl"/>
        </authorList>
    </citation>
    <scope>IDENTIFICATION</scope>
</reference>
<dbReference type="GeneID" id="487986"/>
<dbReference type="RefSeq" id="XP_038300918.1">
    <property type="nucleotide sequence ID" value="XM_038444990.1"/>
</dbReference>
<sequence>MVFLVGLPYAVCVLVESVSYMPLTLFSLNSVFPRPSLLIGSVLASQLQSTGFGGRRGLGCFLWAPSLGGNMQWYLLLIWAQGLGQAPLPTSGAVSGRIMTMGNISAKEGGSVTLQCHLSSTTANVTQVNWEKQDQLLAVHHTDLGWHIYPAFRERVAPGPNLGLTLQSLTRNDTGEYLCTYHTYPDGIYRGTFFLEVLQSSVAERSAAFQIPLLGAMASVLAVICVAVILGGLWTRKKKCRRVHCGESGLRTMTYEQEEQSPCILSSTGRAIQVEMVPVGLYTEQRADDYAEPHDYFNVLSYRSLGSFSFLAETG</sequence>
<evidence type="ECO:0000313" key="19">
    <source>
        <dbReference type="Proteomes" id="UP000002254"/>
    </source>
</evidence>
<evidence type="ECO:0000256" key="3">
    <source>
        <dbReference type="ARBA" id="ARBA00022692"/>
    </source>
</evidence>
<evidence type="ECO:0000256" key="5">
    <source>
        <dbReference type="ARBA" id="ARBA00022989"/>
    </source>
</evidence>
<evidence type="ECO:0000256" key="12">
    <source>
        <dbReference type="ARBA" id="ARBA00068460"/>
    </source>
</evidence>
<keyword evidence="4" id="KW-0732">Signal</keyword>
<evidence type="ECO:0000313" key="18">
    <source>
        <dbReference type="Ensembl" id="ENSCAFP00040040089.1"/>
    </source>
</evidence>
<dbReference type="GO" id="GO:0032733">
    <property type="term" value="P:positive regulation of interleukin-10 production"/>
    <property type="evidence" value="ECO:0007669"/>
    <property type="project" value="Ensembl"/>
</dbReference>
<dbReference type="GO" id="GO:0050868">
    <property type="term" value="P:negative regulation of T cell activation"/>
    <property type="evidence" value="ECO:0007669"/>
    <property type="project" value="Ensembl"/>
</dbReference>
<keyword evidence="8" id="KW-0325">Glycoprotein</keyword>
<dbReference type="Proteomes" id="UP000694429">
    <property type="component" value="Chromosome 33"/>
</dbReference>
<feature type="domain" description="Ig-like" evidence="15">
    <location>
        <begin position="89"/>
        <end position="180"/>
    </location>
</feature>
<dbReference type="InterPro" id="IPR042948">
    <property type="entry name" value="TIGIT"/>
</dbReference>
<dbReference type="InterPro" id="IPR013106">
    <property type="entry name" value="Ig_V-set"/>
</dbReference>
<evidence type="ECO:0000313" key="17">
    <source>
        <dbReference type="Ensembl" id="ENSCAFP00030040903.1"/>
    </source>
</evidence>
<keyword evidence="7" id="KW-1015">Disulfide bond</keyword>
<evidence type="ECO:0000256" key="9">
    <source>
        <dbReference type="ARBA" id="ARBA00023319"/>
    </source>
</evidence>
<evidence type="ECO:0000256" key="14">
    <source>
        <dbReference type="SAM" id="Phobius"/>
    </source>
</evidence>
<protein>
    <recommendedName>
        <fullName evidence="12">T-cell immunoreceptor with Ig and ITIM domains</fullName>
    </recommendedName>
    <alternativeName>
        <fullName evidence="13">V-set and transmembrane domain-containing protein 3</fullName>
    </alternativeName>
</protein>
<dbReference type="GO" id="GO:0038023">
    <property type="term" value="F:signaling receptor activity"/>
    <property type="evidence" value="ECO:0007669"/>
    <property type="project" value="Ensembl"/>
</dbReference>
<dbReference type="GO" id="GO:0045953">
    <property type="term" value="P:negative regulation of natural killer cell mediated cytotoxicity"/>
    <property type="evidence" value="ECO:0007669"/>
    <property type="project" value="Ensembl"/>
</dbReference>
<evidence type="ECO:0000256" key="4">
    <source>
        <dbReference type="ARBA" id="ARBA00022729"/>
    </source>
</evidence>
<comment type="subcellular location">
    <subcellularLocation>
        <location evidence="1">Cell membrane</location>
        <topology evidence="1">Single-pass type I membrane protein</topology>
    </subcellularLocation>
</comment>
<dbReference type="CTD" id="201633"/>
<keyword evidence="2" id="KW-1003">Cell membrane</keyword>
<dbReference type="GO" id="GO:0042267">
    <property type="term" value="P:natural killer cell mediated cytotoxicity"/>
    <property type="evidence" value="ECO:0007669"/>
    <property type="project" value="Ensembl"/>
</dbReference>
<dbReference type="SMR" id="A0A8C0PIX7"/>
<comment type="function">
    <text evidence="10">Inhibitory receptor that plays a role in the modulation of immune responses. Suppresses T-cell activation by promoting the generation of mature immunoregulatory dendritic cells. Upon binding to its ligands PVR/CD155 or NECTIN2/CD112, which are expressed on antigen-presenting cells, sends inhibitory signals to the T-cell or NK cell. Mechanistically, interaction with ligand leads to phosphorylation of the cytoplasmic tail by Src family tyrosine kinases such as FYN or LCK, allowing subsequent binding to adapter GRB2 and SHIP1/INPP5D. In turn, inhibits PI3K and MAPK signaling cascades. In addition, associates with beta-arrestin-2/ARRB2 to recruit SHIP1/INPP5D that suppresses autoubiquitination of TRAF6 and subsequently inhibits NF-kappa-B signaling pathway. Also acts as a receptor for NECTIN4 to inhibit NK cell cytotoxicity.</text>
</comment>
<evidence type="ECO:0000256" key="10">
    <source>
        <dbReference type="ARBA" id="ARBA00059118"/>
    </source>
</evidence>
<reference evidence="16 19" key="1">
    <citation type="journal article" date="2005" name="Nature">
        <title>Genome sequence, comparative analysis and haplotype structure of the domestic dog.</title>
        <authorList>
            <consortium name="Broad Sequencing Platform"/>
            <person name="Lindblad-Toh K."/>
            <person name="Wade C.M."/>
            <person name="Mikkelsen T.S."/>
            <person name="Karlsson E.K."/>
            <person name="Jaffe D.B."/>
            <person name="Kamal M."/>
            <person name="Clamp M."/>
            <person name="Chang J.L."/>
            <person name="Kulbokas E.J. III"/>
            <person name="Zody M.C."/>
            <person name="Mauceli E."/>
            <person name="Xie X."/>
            <person name="Breen M."/>
            <person name="Wayne R.K."/>
            <person name="Ostrander E.A."/>
            <person name="Ponting C.P."/>
            <person name="Galibert F."/>
            <person name="Smith D.R."/>
            <person name="DeJong P.J."/>
            <person name="Kirkness E."/>
            <person name="Alvarez P."/>
            <person name="Biagi T."/>
            <person name="Brockman W."/>
            <person name="Butler J."/>
            <person name="Chin C.W."/>
            <person name="Cook A."/>
            <person name="Cuff J."/>
            <person name="Daly M.J."/>
            <person name="DeCaprio D."/>
            <person name="Gnerre S."/>
            <person name="Grabherr M."/>
            <person name="Kellis M."/>
            <person name="Kleber M."/>
            <person name="Bardeleben C."/>
            <person name="Goodstadt L."/>
            <person name="Heger A."/>
            <person name="Hitte C."/>
            <person name="Kim L."/>
            <person name="Koepfli K.P."/>
            <person name="Parker H.G."/>
            <person name="Pollinger J.P."/>
            <person name="Searle S.M."/>
            <person name="Sutter N.B."/>
            <person name="Thomas R."/>
            <person name="Webber C."/>
            <person name="Baldwin J."/>
            <person name="Abebe A."/>
            <person name="Abouelleil A."/>
            <person name="Aftuck L."/>
            <person name="Ait-Zahra M."/>
            <person name="Aldredge T."/>
            <person name="Allen N."/>
            <person name="An P."/>
            <person name="Anderson S."/>
            <person name="Antoine C."/>
            <person name="Arachchi H."/>
            <person name="Aslam A."/>
            <person name="Ayotte L."/>
            <person name="Bachantsang P."/>
            <person name="Barry A."/>
            <person name="Bayul T."/>
            <person name="Benamara M."/>
            <person name="Berlin A."/>
            <person name="Bessette D."/>
            <person name="Blitshteyn B."/>
            <person name="Bloom T."/>
            <person name="Blye J."/>
            <person name="Boguslavskiy L."/>
            <person name="Bonnet C."/>
            <person name="Boukhgalter B."/>
            <person name="Brown A."/>
            <person name="Cahill P."/>
            <person name="Calixte N."/>
            <person name="Camarata J."/>
            <person name="Cheshatsang Y."/>
            <person name="Chu J."/>
            <person name="Citroen M."/>
            <person name="Collymore A."/>
            <person name="Cooke P."/>
            <person name="Dawoe T."/>
            <person name="Daza R."/>
            <person name="Decktor K."/>
            <person name="DeGray S."/>
            <person name="Dhargay N."/>
            <person name="Dooley K."/>
            <person name="Dooley K."/>
            <person name="Dorje P."/>
            <person name="Dorjee K."/>
            <person name="Dorris L."/>
            <person name="Duffey N."/>
            <person name="Dupes A."/>
            <person name="Egbiremolen O."/>
            <person name="Elong R."/>
            <person name="Falk J."/>
            <person name="Farina A."/>
            <person name="Faro S."/>
            <person name="Ferguson D."/>
            <person name="Ferreira P."/>
            <person name="Fisher S."/>
            <person name="FitzGerald M."/>
            <person name="Foley K."/>
            <person name="Foley C."/>
            <person name="Franke A."/>
            <person name="Friedrich D."/>
            <person name="Gage D."/>
            <person name="Garber M."/>
            <person name="Gearin G."/>
            <person name="Giannoukos G."/>
            <person name="Goode T."/>
            <person name="Goyette A."/>
            <person name="Graham J."/>
            <person name="Grandbois E."/>
            <person name="Gyaltsen K."/>
            <person name="Hafez N."/>
            <person name="Hagopian D."/>
            <person name="Hagos B."/>
            <person name="Hall J."/>
            <person name="Healy C."/>
            <person name="Hegarty R."/>
            <person name="Honan T."/>
            <person name="Horn A."/>
            <person name="Houde N."/>
            <person name="Hughes L."/>
            <person name="Hunnicutt L."/>
            <person name="Husby M."/>
            <person name="Jester B."/>
            <person name="Jones C."/>
            <person name="Kamat A."/>
            <person name="Kanga B."/>
            <person name="Kells C."/>
            <person name="Khazanovich D."/>
            <person name="Kieu A.C."/>
            <person name="Kisner P."/>
            <person name="Kumar M."/>
            <person name="Lance K."/>
            <person name="Landers T."/>
            <person name="Lara M."/>
            <person name="Lee W."/>
            <person name="Leger J.P."/>
            <person name="Lennon N."/>
            <person name="Leuper L."/>
            <person name="LeVine S."/>
            <person name="Liu J."/>
            <person name="Liu X."/>
            <person name="Lokyitsang Y."/>
            <person name="Lokyitsang T."/>
            <person name="Lui A."/>
            <person name="Macdonald J."/>
            <person name="Major J."/>
            <person name="Marabella R."/>
            <person name="Maru K."/>
            <person name="Matthews C."/>
            <person name="McDonough S."/>
            <person name="Mehta T."/>
            <person name="Meldrim J."/>
            <person name="Melnikov A."/>
            <person name="Meneus L."/>
            <person name="Mihalev A."/>
            <person name="Mihova T."/>
            <person name="Miller K."/>
            <person name="Mittelman R."/>
            <person name="Mlenga V."/>
            <person name="Mulrain L."/>
            <person name="Munson G."/>
            <person name="Navidi A."/>
            <person name="Naylor J."/>
            <person name="Nguyen T."/>
            <person name="Nguyen N."/>
            <person name="Nguyen C."/>
            <person name="Nguyen T."/>
            <person name="Nicol R."/>
            <person name="Norbu N."/>
            <person name="Norbu C."/>
            <person name="Novod N."/>
            <person name="Nyima T."/>
            <person name="Olandt P."/>
            <person name="O'Neill B."/>
            <person name="O'Neill K."/>
            <person name="Osman S."/>
            <person name="Oyono L."/>
            <person name="Patti C."/>
            <person name="Perrin D."/>
            <person name="Phunkhang P."/>
            <person name="Pierre F."/>
            <person name="Priest M."/>
            <person name="Rachupka A."/>
            <person name="Raghuraman S."/>
            <person name="Rameau R."/>
            <person name="Ray V."/>
            <person name="Raymond C."/>
            <person name="Rege F."/>
            <person name="Rise C."/>
            <person name="Rogers J."/>
            <person name="Rogov P."/>
            <person name="Sahalie J."/>
            <person name="Settipalli S."/>
            <person name="Sharpe T."/>
            <person name="Shea T."/>
            <person name="Sheehan M."/>
            <person name="Sherpa N."/>
            <person name="Shi J."/>
            <person name="Shih D."/>
            <person name="Sloan J."/>
            <person name="Smith C."/>
            <person name="Sparrow T."/>
            <person name="Stalker J."/>
            <person name="Stange-Thomann N."/>
            <person name="Stavropoulos S."/>
            <person name="Stone C."/>
            <person name="Stone S."/>
            <person name="Sykes S."/>
            <person name="Tchuinga P."/>
            <person name="Tenzing P."/>
            <person name="Tesfaye S."/>
            <person name="Thoulutsang D."/>
            <person name="Thoulutsang Y."/>
            <person name="Topham K."/>
            <person name="Topping I."/>
            <person name="Tsamla T."/>
            <person name="Vassiliev H."/>
            <person name="Venkataraman V."/>
            <person name="Vo A."/>
            <person name="Wangchuk T."/>
            <person name="Wangdi T."/>
            <person name="Weiand M."/>
            <person name="Wilkinson J."/>
            <person name="Wilson A."/>
            <person name="Yadav S."/>
            <person name="Yang S."/>
            <person name="Yang X."/>
            <person name="Young G."/>
            <person name="Yu Q."/>
            <person name="Zainoun J."/>
            <person name="Zembek L."/>
            <person name="Zimmer A."/>
            <person name="Lander E.S."/>
        </authorList>
    </citation>
    <scope>NUCLEOTIDE SEQUENCE [LARGE SCALE GENOMIC DNA]</scope>
    <source>
        <strain evidence="16">Boxer</strain>
    </source>
</reference>